<dbReference type="Pfam" id="PF00903">
    <property type="entry name" value="Glyoxalase"/>
    <property type="match status" value="1"/>
</dbReference>
<dbReference type="SUPFAM" id="SSF54593">
    <property type="entry name" value="Glyoxalase/Bleomycin resistance protein/Dihydroxybiphenyl dioxygenase"/>
    <property type="match status" value="1"/>
</dbReference>
<sequence length="152" mass="17022">MKVLSTSHLGFIVKDLNTIINFYHGILGLKLLSGPSEEFHDVNEGKAMGIVGDNVTHCHREAFMETPDGVMLEFIEITDPVPTPIPPTAACAGKLHLCLYVDSIQEWVQELDKHGVKPFMEPQEALLGDGVTCYWVYFMDPEGMLFELQEKN</sequence>
<reference evidence="2 3" key="1">
    <citation type="submission" date="2015-09" db="EMBL/GenBank/DDBJ databases">
        <authorList>
            <consortium name="Pathogen Informatics"/>
        </authorList>
    </citation>
    <scope>NUCLEOTIDE SEQUENCE [LARGE SCALE GENOMIC DNA]</scope>
    <source>
        <strain evidence="2 3">2789STDY5608863</strain>
    </source>
</reference>
<dbReference type="InterPro" id="IPR004360">
    <property type="entry name" value="Glyas_Fos-R_dOase_dom"/>
</dbReference>
<dbReference type="GO" id="GO:0016829">
    <property type="term" value="F:lyase activity"/>
    <property type="evidence" value="ECO:0007669"/>
    <property type="project" value="UniProtKB-KW"/>
</dbReference>
<dbReference type="InterPro" id="IPR029068">
    <property type="entry name" value="Glyas_Bleomycin-R_OHBP_Dase"/>
</dbReference>
<dbReference type="PROSITE" id="PS51819">
    <property type="entry name" value="VOC"/>
    <property type="match status" value="1"/>
</dbReference>
<dbReference type="AlphaFoldDB" id="A0A173SRN8"/>
<proteinExistence type="predicted"/>
<evidence type="ECO:0000259" key="1">
    <source>
        <dbReference type="PROSITE" id="PS51819"/>
    </source>
</evidence>
<dbReference type="RefSeq" id="WP_055262366.1">
    <property type="nucleotide sequence ID" value="NZ_CYXV01000005.1"/>
</dbReference>
<dbReference type="Gene3D" id="3.10.180.10">
    <property type="entry name" value="2,3-Dihydroxybiphenyl 1,2-Dioxygenase, domain 1"/>
    <property type="match status" value="1"/>
</dbReference>
<organism evidence="2 3">
    <name type="scientific">Roseburia faecis</name>
    <dbReference type="NCBI Taxonomy" id="301302"/>
    <lineage>
        <taxon>Bacteria</taxon>
        <taxon>Bacillati</taxon>
        <taxon>Bacillota</taxon>
        <taxon>Clostridia</taxon>
        <taxon>Lachnospirales</taxon>
        <taxon>Lachnospiraceae</taxon>
        <taxon>Roseburia</taxon>
    </lineage>
</organism>
<dbReference type="EMBL" id="CYXV01000005">
    <property type="protein sequence ID" value="CUM91838.1"/>
    <property type="molecule type" value="Genomic_DNA"/>
</dbReference>
<dbReference type="InterPro" id="IPR037523">
    <property type="entry name" value="VOC_core"/>
</dbReference>
<evidence type="ECO:0000313" key="3">
    <source>
        <dbReference type="Proteomes" id="UP000095495"/>
    </source>
</evidence>
<evidence type="ECO:0000313" key="2">
    <source>
        <dbReference type="EMBL" id="CUM91838.1"/>
    </source>
</evidence>
<accession>A0A173SRN8</accession>
<feature type="domain" description="VOC" evidence="1">
    <location>
        <begin position="5"/>
        <end position="151"/>
    </location>
</feature>
<dbReference type="Proteomes" id="UP000095495">
    <property type="component" value="Unassembled WGS sequence"/>
</dbReference>
<name>A0A173SRN8_9FIRM</name>
<protein>
    <submittedName>
        <fullName evidence="2">Putative lyase</fullName>
    </submittedName>
</protein>
<gene>
    <name evidence="2" type="ORF">ERS852420_01536</name>
</gene>
<keyword evidence="2" id="KW-0456">Lyase</keyword>